<dbReference type="PANTHER" id="PTHR47957:SF3">
    <property type="entry name" value="ATP-DEPENDENT HELICASE HRQ1"/>
    <property type="match status" value="1"/>
</dbReference>
<dbReference type="Proteomes" id="UP000654345">
    <property type="component" value="Unassembled WGS sequence"/>
</dbReference>
<dbReference type="Gene3D" id="3.40.50.300">
    <property type="entry name" value="P-loop containing nucleotide triphosphate hydrolases"/>
    <property type="match status" value="2"/>
</dbReference>
<protein>
    <submittedName>
        <fullName evidence="5">Helicase</fullName>
    </submittedName>
</protein>
<comment type="caution">
    <text evidence="5">The sequence shown here is derived from an EMBL/GenBank/DDBJ whole genome shotgun (WGS) entry which is preliminary data.</text>
</comment>
<dbReference type="Pfam" id="PF00271">
    <property type="entry name" value="Helicase_C"/>
    <property type="match status" value="1"/>
</dbReference>
<feature type="domain" description="Helicase ATP-binding" evidence="3">
    <location>
        <begin position="69"/>
        <end position="245"/>
    </location>
</feature>
<evidence type="ECO:0000256" key="2">
    <source>
        <dbReference type="ARBA" id="ARBA00022840"/>
    </source>
</evidence>
<dbReference type="PROSITE" id="PS51192">
    <property type="entry name" value="HELICASE_ATP_BIND_1"/>
    <property type="match status" value="1"/>
</dbReference>
<reference evidence="5 6" key="1">
    <citation type="journal article" date="2021" name="Int. J. Syst. Evol. Microbiol.">
        <title>Reticulibacter mediterranei gen. nov., sp. nov., within the new family Reticulibacteraceae fam. nov., and Ktedonospora formicarum gen. nov., sp. nov., Ktedonobacter robiniae sp. nov., Dictyobacter formicarum sp. nov. and Dictyobacter arantiisoli sp. nov., belonging to the class Ktedonobacteria.</title>
        <authorList>
            <person name="Yabe S."/>
            <person name="Zheng Y."/>
            <person name="Wang C.M."/>
            <person name="Sakai Y."/>
            <person name="Abe K."/>
            <person name="Yokota A."/>
            <person name="Donadio S."/>
            <person name="Cavaletti L."/>
            <person name="Monciardini P."/>
        </authorList>
    </citation>
    <scope>NUCLEOTIDE SEQUENCE [LARGE SCALE GENOMIC DNA]</scope>
    <source>
        <strain evidence="5 6">SOSP1-30</strain>
    </source>
</reference>
<dbReference type="Pfam" id="PF00270">
    <property type="entry name" value="DEAD"/>
    <property type="match status" value="1"/>
</dbReference>
<dbReference type="InterPro" id="IPR014001">
    <property type="entry name" value="Helicase_ATP-bd"/>
</dbReference>
<evidence type="ECO:0000256" key="1">
    <source>
        <dbReference type="ARBA" id="ARBA00022741"/>
    </source>
</evidence>
<accession>A0ABQ3UX37</accession>
<keyword evidence="5" id="KW-0378">Hydrolase</keyword>
<dbReference type="InterPro" id="IPR011545">
    <property type="entry name" value="DEAD/DEAH_box_helicase_dom"/>
</dbReference>
<dbReference type="GO" id="GO:0004386">
    <property type="term" value="F:helicase activity"/>
    <property type="evidence" value="ECO:0007669"/>
    <property type="project" value="UniProtKB-KW"/>
</dbReference>
<sequence length="757" mass="85040">MASDEKVINDRYAQQLLTRLTEWSDYKERIQAEHQIMPRPARHASVADEVQALLPPGITQLYIHQHEALTRALDGEHVTIATATASGKTYAMALPSRVRRHRQQGATLLCIAPTRALIQQWQERLQAWDADLRVDVYTGDTPQSERAAIRTRAQAVITTPDMLHMGLLPYHRSWSSFLSRLQDVIVDESHMYRGVFGSHVALILRRLKRVLALHDAQPTFIFGSATIGNPEDHAIQLIGQDVSAITENGAPSGGRLTLLWQPPDAQSYVEEAAGLLAFFITQGVRSILFGQARQTVERMVRYTRNKLPSYLQSKVLAYRAGYTPEQRREIERQLAQGEILGIISTSALEVGIDVGDLDVSIVAGFPGSISSFWQQAGRAGRRNRSALSIFVLREDALDQYFAANPSMLLDQPAERALVNINNPYIFPQHLLCAAFEQPLSLADQQLFGAATARTLELLVEEKRLVRRGDYYHLRDPRKSVAFQVSLRQVGVRLPIMSLGSGGKERLLEETDIYHAISECHPGAIYYSQGAAYEVQRLDLSQGRIEVLPNETHFYTEPIVQTDVEILKSEQYQQRPQLELYSGQVLVTREVQGFNRKHNQYRTVLEQCELEEPLSAPLETRALWMLIEDGFIDALIKRRLDPAGSLHAVEHGMIALLPLFVLGDRRDVGGVSIVPFHPQTRKATIFIYDGYPGGIGYSEEAYRQWHALAQATLDTLRKCECTSGCYACIMSPKCGNQNRPLDKAGAIYLLERLLEGDK</sequence>
<keyword evidence="5" id="KW-0347">Helicase</keyword>
<name>A0ABQ3UX37_9CHLR</name>
<organism evidence="5 6">
    <name type="scientific">Ktedonobacter robiniae</name>
    <dbReference type="NCBI Taxonomy" id="2778365"/>
    <lineage>
        <taxon>Bacteria</taxon>
        <taxon>Bacillati</taxon>
        <taxon>Chloroflexota</taxon>
        <taxon>Ktedonobacteria</taxon>
        <taxon>Ktedonobacterales</taxon>
        <taxon>Ktedonobacteraceae</taxon>
        <taxon>Ktedonobacter</taxon>
    </lineage>
</organism>
<dbReference type="InterPro" id="IPR027417">
    <property type="entry name" value="P-loop_NTPase"/>
</dbReference>
<evidence type="ECO:0000313" key="6">
    <source>
        <dbReference type="Proteomes" id="UP000654345"/>
    </source>
</evidence>
<dbReference type="Pfam" id="PF22982">
    <property type="entry name" value="WHD_HRQ1"/>
    <property type="match status" value="1"/>
</dbReference>
<dbReference type="PROSITE" id="PS51194">
    <property type="entry name" value="HELICASE_CTER"/>
    <property type="match status" value="1"/>
</dbReference>
<dbReference type="PANTHER" id="PTHR47957">
    <property type="entry name" value="ATP-DEPENDENT HELICASE HRQ1"/>
    <property type="match status" value="1"/>
</dbReference>
<dbReference type="InterPro" id="IPR001650">
    <property type="entry name" value="Helicase_C-like"/>
</dbReference>
<feature type="domain" description="Helicase C-terminal" evidence="4">
    <location>
        <begin position="274"/>
        <end position="424"/>
    </location>
</feature>
<dbReference type="Pfam" id="PF09369">
    <property type="entry name" value="MZB"/>
    <property type="match status" value="1"/>
</dbReference>
<gene>
    <name evidence="5" type="ORF">KSB_57090</name>
</gene>
<keyword evidence="6" id="KW-1185">Reference proteome</keyword>
<dbReference type="CDD" id="cd18797">
    <property type="entry name" value="SF2_C_Hrq"/>
    <property type="match status" value="1"/>
</dbReference>
<dbReference type="EMBL" id="BNJG01000002">
    <property type="protein sequence ID" value="GHO57234.1"/>
    <property type="molecule type" value="Genomic_DNA"/>
</dbReference>
<evidence type="ECO:0000259" key="4">
    <source>
        <dbReference type="PROSITE" id="PS51194"/>
    </source>
</evidence>
<evidence type="ECO:0000313" key="5">
    <source>
        <dbReference type="EMBL" id="GHO57234.1"/>
    </source>
</evidence>
<dbReference type="InterPro" id="IPR018973">
    <property type="entry name" value="MZB"/>
</dbReference>
<keyword evidence="1" id="KW-0547">Nucleotide-binding</keyword>
<proteinExistence type="predicted"/>
<dbReference type="SMART" id="SM00490">
    <property type="entry name" value="HELICc"/>
    <property type="match status" value="1"/>
</dbReference>
<dbReference type="SUPFAM" id="SSF52540">
    <property type="entry name" value="P-loop containing nucleoside triphosphate hydrolases"/>
    <property type="match status" value="1"/>
</dbReference>
<evidence type="ECO:0000259" key="3">
    <source>
        <dbReference type="PROSITE" id="PS51192"/>
    </source>
</evidence>
<keyword evidence="2" id="KW-0067">ATP-binding</keyword>
<dbReference type="SMART" id="SM00487">
    <property type="entry name" value="DEXDc"/>
    <property type="match status" value="1"/>
</dbReference>
<dbReference type="InterPro" id="IPR055227">
    <property type="entry name" value="HRQ1_WHD"/>
</dbReference>